<name>A0A3G5A5U1_9VIRU</name>
<sequence length="163" mass="19552">MSEELKSDALEKGVTLREYFYSIMVGCCDFDTARKHAYLDGYIEWVKDKEIEAMIIHKEQWQKYSSAWFEIWKDRYREMPIFASVVIFIGTLPFEFMVDNNKFTIEELKLINFIRMYYKMKPISWERAPKVSFSALTTLKINQLHAEHAGDLHKFCFKRKVFC</sequence>
<gene>
    <name evidence="1" type="ORF">Hyperionvirus1_194</name>
</gene>
<proteinExistence type="predicted"/>
<accession>A0A3G5A5U1</accession>
<dbReference type="EMBL" id="MK072383">
    <property type="protein sequence ID" value="AYV82615.1"/>
    <property type="molecule type" value="Genomic_DNA"/>
</dbReference>
<organism evidence="1">
    <name type="scientific">Hyperionvirus sp</name>
    <dbReference type="NCBI Taxonomy" id="2487770"/>
    <lineage>
        <taxon>Viruses</taxon>
        <taxon>Varidnaviria</taxon>
        <taxon>Bamfordvirae</taxon>
        <taxon>Nucleocytoviricota</taxon>
        <taxon>Megaviricetes</taxon>
        <taxon>Imitervirales</taxon>
        <taxon>Mimiviridae</taxon>
        <taxon>Klosneuvirinae</taxon>
    </lineage>
</organism>
<evidence type="ECO:0000313" key="1">
    <source>
        <dbReference type="EMBL" id="AYV82615.1"/>
    </source>
</evidence>
<protein>
    <submittedName>
        <fullName evidence="1">Uncharacterized protein</fullName>
    </submittedName>
</protein>
<reference evidence="1" key="1">
    <citation type="submission" date="2018-10" db="EMBL/GenBank/DDBJ databases">
        <title>Hidden diversity of soil giant viruses.</title>
        <authorList>
            <person name="Schulz F."/>
            <person name="Alteio L."/>
            <person name="Goudeau D."/>
            <person name="Ryan E.M."/>
            <person name="Malmstrom R.R."/>
            <person name="Blanchard J."/>
            <person name="Woyke T."/>
        </authorList>
    </citation>
    <scope>NUCLEOTIDE SEQUENCE</scope>
    <source>
        <strain evidence="1">HYV1</strain>
    </source>
</reference>